<dbReference type="RefSeq" id="WP_311036460.1">
    <property type="nucleotide sequence ID" value="NZ_CP117522.1"/>
</dbReference>
<evidence type="ECO:0000313" key="1">
    <source>
        <dbReference type="EMBL" id="WNE97491.1"/>
    </source>
</evidence>
<sequence length="299" mass="33198">MREVRALGDEFERLSHEFGSQRIRRHMVNYLRYDVGPLLKKSRTDTVGRALLQTAAEFTASAGYMAIDCNQLNLAERYYIQALALASAADSRHYGAQVMATHMGHLALYAEHPAEAVQLAEAARAGGRQNGEPLGIAVSWVVEARGHARMGDARACGRALSEAERHFGRSGPAHDSPPYLRYFKEAYLADAFAHCFRDLNQPKKASEYAMAALRDLPATHMRRRAINTGILAHANLSKDEPEEAARHGLEAVRLTRQLHSPRAFRRIARLRKRFDPYRQAPGVAAFLEQADGLVADAAV</sequence>
<keyword evidence="2" id="KW-1185">Reference proteome</keyword>
<dbReference type="InterPro" id="IPR011990">
    <property type="entry name" value="TPR-like_helical_dom_sf"/>
</dbReference>
<dbReference type="SUPFAM" id="SSF48452">
    <property type="entry name" value="TPR-like"/>
    <property type="match status" value="1"/>
</dbReference>
<evidence type="ECO:0000313" key="2">
    <source>
        <dbReference type="Proteomes" id="UP001305606"/>
    </source>
</evidence>
<dbReference type="Proteomes" id="UP001305606">
    <property type="component" value="Chromosome"/>
</dbReference>
<gene>
    <name evidence="1" type="ORF">PS467_20225</name>
</gene>
<name>A0ABY9UY35_9ACTN</name>
<proteinExistence type="predicted"/>
<dbReference type="EMBL" id="CP117522">
    <property type="protein sequence ID" value="WNE97491.1"/>
    <property type="molecule type" value="Genomic_DNA"/>
</dbReference>
<dbReference type="Gene3D" id="1.25.40.10">
    <property type="entry name" value="Tetratricopeptide repeat domain"/>
    <property type="match status" value="1"/>
</dbReference>
<accession>A0ABY9UY35</accession>
<protein>
    <recommendedName>
        <fullName evidence="3">Transcriptional regulator</fullName>
    </recommendedName>
</protein>
<reference evidence="1 2" key="1">
    <citation type="submission" date="2023-02" db="EMBL/GenBank/DDBJ databases">
        <title>Streptomyces sp. SCA4-21 with antifungal activity against Fusarium oxysporum f. sp. cubense, Streptomyces sp. SCA2-17 with antifungal activity against Fusarium oxysporum f. sp. cubense.</title>
        <authorList>
            <person name="Qi D."/>
        </authorList>
    </citation>
    <scope>NUCLEOTIDE SEQUENCE [LARGE SCALE GENOMIC DNA]</scope>
    <source>
        <strain evidence="1 2">SCA4-21</strain>
    </source>
</reference>
<organism evidence="1 2">
    <name type="scientific">Streptomyces luomodiensis</name>
    <dbReference type="NCBI Taxonomy" id="3026192"/>
    <lineage>
        <taxon>Bacteria</taxon>
        <taxon>Bacillati</taxon>
        <taxon>Actinomycetota</taxon>
        <taxon>Actinomycetes</taxon>
        <taxon>Kitasatosporales</taxon>
        <taxon>Streptomycetaceae</taxon>
        <taxon>Streptomyces</taxon>
    </lineage>
</organism>
<evidence type="ECO:0008006" key="3">
    <source>
        <dbReference type="Google" id="ProtNLM"/>
    </source>
</evidence>